<sequence length="1128" mass="127867">MCDADCNQTLYGEANVKYPLRLSHPAGRPLDCGVTFTARGGLWGDLVQLTFLAFHLGALEGEGPRCTGGYMKVQEPSGLPNHLRNQQTRGFSQLISALKEPPKHLSDMYDINSSDPVFGNMCGEISGRTTVFFSESNNVTLTVHLSPRLSQPLNIILIYKFLHKTTSDLEHNQEAPYYLGTKKINTYCDRKFVNCDKKKCLIRSPNFPGFYLRNITCNFWVRQDSVPPGKMAQIVLFQSNDYKISIYTGKSSTGAYPITTLTTDCASDVIRVFDGPNANAPLLTEFCGAGTLAELVSSGPEILVQLYSAPEQILHSSMMELEVKVRFVDQSEYTAGRRCHFLISSASIRQGLIYTPRHTLPPNTTCTFHLLAESPTEKVWLYFLSYFVEDTRQWASKESCESGKLEIDDTYGNTTGDAAYRFCEKTYPRICARAADHPDSTPVRPCSYPAESYLSSGPELIIRQDVARSSDVALSSSNFLARFEFVDTNQLGTPVNGTFCDRKIESLFLKKGTIHSPKNIFLFGRGGRENITCSYHFAGHFGERVKLEFTKLKLKSLYCANYYNHTLQRHLCKIEAQTRLATLHVIEYWGDISTAISCFCNMDKMNNSGLFIETVSTNVKLVFSVNEMTPYEDFTDYFFEANYEFVQSNICNQEYQQKNTFSEREISFSVPTWVTKSTVPLRCRWLLEASPQKYLYLKFKGYEGSRGCLSGNKAMNKAIVYTEPRLEPVEVVCLNEGPRSAELDVFSSSWHNETALRRRPRRDYVFVELIASVPGRFSFRWLEVGKPFLRTQSGHTLRNVNCLHECPELNACITPELWCNGHVDCPSGYTSWMEVVPLPDMKSETVARAFYENWIVRFGASHTVISDQGKQFTSQLFKDLTTLCGIKLRHSTAYHPQCNGKIERLQRTIKTAIRAHNSIKWTETLPTVLLGLRAAINKDTNHSLSQMVYGKTIRLPGEFFDASKHHLHAEEFVQQLQKQMELLKPLNEKHHSKTKVFVHKDLKTCSHVLIRTYRVKKPLEPPYEGPFPVLERTDKYFTLKVKGKNVTTSIDRLRPAYLLAYSDNITAEHPTATRPIVSGALPSTSSQQNPDPPDVEKYAEFQGTGSAPDLPRTRSGRIIKKPVRFKEQ</sequence>
<name>A0ABY6KJF7_9ARAC</name>
<evidence type="ECO:0000259" key="5">
    <source>
        <dbReference type="PROSITE" id="PS50994"/>
    </source>
</evidence>
<keyword evidence="7" id="KW-1185">Reference proteome</keyword>
<dbReference type="Gene3D" id="2.60.120.290">
    <property type="entry name" value="Spermadhesin, CUB domain"/>
    <property type="match status" value="3"/>
</dbReference>
<feature type="domain" description="CUB" evidence="4">
    <location>
        <begin position="188"/>
        <end position="330"/>
    </location>
</feature>
<evidence type="ECO:0000256" key="1">
    <source>
        <dbReference type="ARBA" id="ARBA00023157"/>
    </source>
</evidence>
<evidence type="ECO:0000256" key="3">
    <source>
        <dbReference type="SAM" id="MobiDB-lite"/>
    </source>
</evidence>
<dbReference type="SUPFAM" id="SSF49854">
    <property type="entry name" value="Spermadhesin, CUB domain"/>
    <property type="match status" value="2"/>
</dbReference>
<dbReference type="Proteomes" id="UP001235939">
    <property type="component" value="Chromosome 05"/>
</dbReference>
<dbReference type="EMBL" id="CP092867">
    <property type="protein sequence ID" value="UYV68326.1"/>
    <property type="molecule type" value="Genomic_DNA"/>
</dbReference>
<feature type="region of interest" description="Disordered" evidence="3">
    <location>
        <begin position="1073"/>
        <end position="1128"/>
    </location>
</feature>
<feature type="compositionally biased region" description="Basic residues" evidence="3">
    <location>
        <begin position="1114"/>
        <end position="1128"/>
    </location>
</feature>
<dbReference type="InterPro" id="IPR036397">
    <property type="entry name" value="RNaseH_sf"/>
</dbReference>
<keyword evidence="1 2" id="KW-1015">Disulfide bond</keyword>
<dbReference type="Gene3D" id="3.30.420.10">
    <property type="entry name" value="Ribonuclease H-like superfamily/Ribonuclease H"/>
    <property type="match status" value="1"/>
</dbReference>
<evidence type="ECO:0000313" key="6">
    <source>
        <dbReference type="EMBL" id="UYV68326.1"/>
    </source>
</evidence>
<dbReference type="PANTHER" id="PTHR47537">
    <property type="entry name" value="CUBILIN"/>
    <property type="match status" value="1"/>
</dbReference>
<evidence type="ECO:0000256" key="2">
    <source>
        <dbReference type="PROSITE-ProRule" id="PRU00059"/>
    </source>
</evidence>
<feature type="disulfide bond" evidence="2">
    <location>
        <begin position="339"/>
        <end position="366"/>
    </location>
</feature>
<dbReference type="CDD" id="cd00041">
    <property type="entry name" value="CUB"/>
    <property type="match status" value="1"/>
</dbReference>
<comment type="caution">
    <text evidence="2">Lacks conserved residue(s) required for the propagation of feature annotation.</text>
</comment>
<dbReference type="PANTHER" id="PTHR47537:SF3">
    <property type="entry name" value="CUB DOMAIN-CONTAINING PROTEIN"/>
    <property type="match status" value="1"/>
</dbReference>
<dbReference type="Pfam" id="PF00431">
    <property type="entry name" value="CUB"/>
    <property type="match status" value="1"/>
</dbReference>
<reference evidence="6 7" key="1">
    <citation type="submission" date="2022-01" db="EMBL/GenBank/DDBJ databases">
        <title>A chromosomal length assembly of Cordylochernes scorpioides.</title>
        <authorList>
            <person name="Zeh D."/>
            <person name="Zeh J."/>
        </authorList>
    </citation>
    <scope>NUCLEOTIDE SEQUENCE [LARGE SCALE GENOMIC DNA]</scope>
    <source>
        <strain evidence="6">IN4F17</strain>
        <tissue evidence="6">Whole Body</tissue>
    </source>
</reference>
<feature type="domain" description="Integrase catalytic" evidence="5">
    <location>
        <begin position="829"/>
        <end position="964"/>
    </location>
</feature>
<dbReference type="PROSITE" id="PS01180">
    <property type="entry name" value="CUB"/>
    <property type="match status" value="2"/>
</dbReference>
<protein>
    <recommendedName>
        <fullName evidence="8">Integrase catalytic domain-containing protein</fullName>
    </recommendedName>
</protein>
<dbReference type="SUPFAM" id="SSF53098">
    <property type="entry name" value="Ribonuclease H-like"/>
    <property type="match status" value="1"/>
</dbReference>
<dbReference type="PROSITE" id="PS50994">
    <property type="entry name" value="INTEGRASE"/>
    <property type="match status" value="1"/>
</dbReference>
<accession>A0ABY6KJF7</accession>
<evidence type="ECO:0008006" key="8">
    <source>
        <dbReference type="Google" id="ProtNLM"/>
    </source>
</evidence>
<feature type="domain" description="CUB" evidence="4">
    <location>
        <begin position="339"/>
        <end position="486"/>
    </location>
</feature>
<dbReference type="InterPro" id="IPR035914">
    <property type="entry name" value="Sperma_CUB_dom_sf"/>
</dbReference>
<dbReference type="InterPro" id="IPR001584">
    <property type="entry name" value="Integrase_cat-core"/>
</dbReference>
<dbReference type="Pfam" id="PF25090">
    <property type="entry name" value="DUF7805"/>
    <property type="match status" value="1"/>
</dbReference>
<evidence type="ECO:0000313" key="7">
    <source>
        <dbReference type="Proteomes" id="UP001235939"/>
    </source>
</evidence>
<proteinExistence type="predicted"/>
<organism evidence="6 7">
    <name type="scientific">Cordylochernes scorpioides</name>
    <dbReference type="NCBI Taxonomy" id="51811"/>
    <lineage>
        <taxon>Eukaryota</taxon>
        <taxon>Metazoa</taxon>
        <taxon>Ecdysozoa</taxon>
        <taxon>Arthropoda</taxon>
        <taxon>Chelicerata</taxon>
        <taxon>Arachnida</taxon>
        <taxon>Pseudoscorpiones</taxon>
        <taxon>Cheliferoidea</taxon>
        <taxon>Chernetidae</taxon>
        <taxon>Cordylochernes</taxon>
    </lineage>
</organism>
<dbReference type="InterPro" id="IPR012337">
    <property type="entry name" value="RNaseH-like_sf"/>
</dbReference>
<dbReference type="InterPro" id="IPR056707">
    <property type="entry name" value="DUF7805"/>
</dbReference>
<gene>
    <name evidence="6" type="ORF">LAZ67_5003890</name>
</gene>
<dbReference type="InterPro" id="IPR000859">
    <property type="entry name" value="CUB_dom"/>
</dbReference>
<evidence type="ECO:0000259" key="4">
    <source>
        <dbReference type="PROSITE" id="PS01180"/>
    </source>
</evidence>
<dbReference type="InterPro" id="IPR053207">
    <property type="entry name" value="Non-NMDA_GluR_Accessory"/>
</dbReference>